<dbReference type="Gene3D" id="3.40.50.620">
    <property type="entry name" value="HUPs"/>
    <property type="match status" value="2"/>
</dbReference>
<dbReference type="InterPro" id="IPR006015">
    <property type="entry name" value="Universal_stress_UspA"/>
</dbReference>
<evidence type="ECO:0000259" key="4">
    <source>
        <dbReference type="Pfam" id="PF00582"/>
    </source>
</evidence>
<sequence length="294" mass="30804">MTDETRAYTNRIVVGYDGSPVSQRALTWAADAAEHSGVGLTVLTAVQLTAPTIGEGSWYEPATDVLLDVARRECAEGVETVRAHHRELDVDAVTSTGSPARLLIEASNHARMTVLGSHGRGQVSGLLLGSVSNAVAGHAHGVVTVVPESTTADKSAPVVVGVSDSPDGRAATRFAAQMASDLNVPLIAVRCWGALRSWTMTDEDHARFATAIENSSRAVLEEIIATETTTHPHLKVEKRLIHGGPEQALLATAQNAQLIVVGSRGRGGFQGLLMGSTSRSILHAAPVPVTVVHA</sequence>
<dbReference type="InterPro" id="IPR014729">
    <property type="entry name" value="Rossmann-like_a/b/a_fold"/>
</dbReference>
<evidence type="ECO:0000313" key="6">
    <source>
        <dbReference type="Proteomes" id="UP000242637"/>
    </source>
</evidence>
<dbReference type="RefSeq" id="WP_028327911.1">
    <property type="nucleotide sequence ID" value="NZ_LT906453.1"/>
</dbReference>
<reference evidence="5 6" key="1">
    <citation type="submission" date="2017-06" db="EMBL/GenBank/DDBJ databases">
        <authorList>
            <consortium name="Pathogen Informatics"/>
        </authorList>
    </citation>
    <scope>NUCLEOTIDE SEQUENCE [LARGE SCALE GENOMIC DNA]</scope>
    <source>
        <strain evidence="5 6">NCTC13039</strain>
    </source>
</reference>
<evidence type="ECO:0000313" key="5">
    <source>
        <dbReference type="EMBL" id="SNV21742.1"/>
    </source>
</evidence>
<dbReference type="Pfam" id="PF00582">
    <property type="entry name" value="Usp"/>
    <property type="match status" value="2"/>
</dbReference>
<feature type="domain" description="UspA" evidence="4">
    <location>
        <begin position="157"/>
        <end position="293"/>
    </location>
</feature>
<feature type="domain" description="UspA" evidence="4">
    <location>
        <begin position="10"/>
        <end position="147"/>
    </location>
</feature>
<proteinExistence type="inferred from homology"/>
<dbReference type="KEGG" id="dco:SAMEA4475696_1331"/>
<dbReference type="InterPro" id="IPR006016">
    <property type="entry name" value="UspA"/>
</dbReference>
<dbReference type="GeneID" id="63459555"/>
<comment type="similarity">
    <text evidence="1">Belongs to the universal stress protein A family.</text>
</comment>
<keyword evidence="2" id="KW-0547">Nucleotide-binding</keyword>
<accession>A0A239VI26</accession>
<keyword evidence="3" id="KW-0067">ATP-binding</keyword>
<evidence type="ECO:0000256" key="3">
    <source>
        <dbReference type="ARBA" id="ARBA00022840"/>
    </source>
</evidence>
<name>A0A239VI26_9MICO</name>
<dbReference type="PRINTS" id="PR01438">
    <property type="entry name" value="UNVRSLSTRESS"/>
</dbReference>
<dbReference type="OrthoDB" id="6174426at2"/>
<dbReference type="PANTHER" id="PTHR46268">
    <property type="entry name" value="STRESS RESPONSE PROTEIN NHAX"/>
    <property type="match status" value="1"/>
</dbReference>
<dbReference type="GO" id="GO:0005524">
    <property type="term" value="F:ATP binding"/>
    <property type="evidence" value="ECO:0007669"/>
    <property type="project" value="UniProtKB-KW"/>
</dbReference>
<organism evidence="5 6">
    <name type="scientific">Dermatophilus congolensis</name>
    <dbReference type="NCBI Taxonomy" id="1863"/>
    <lineage>
        <taxon>Bacteria</taxon>
        <taxon>Bacillati</taxon>
        <taxon>Actinomycetota</taxon>
        <taxon>Actinomycetes</taxon>
        <taxon>Micrococcales</taxon>
        <taxon>Dermatophilaceae</taxon>
        <taxon>Dermatophilus</taxon>
    </lineage>
</organism>
<dbReference type="SUPFAM" id="SSF52402">
    <property type="entry name" value="Adenine nucleotide alpha hydrolases-like"/>
    <property type="match status" value="2"/>
</dbReference>
<keyword evidence="6" id="KW-1185">Reference proteome</keyword>
<dbReference type="PANTHER" id="PTHR46268:SF27">
    <property type="entry name" value="UNIVERSAL STRESS PROTEIN RV2623"/>
    <property type="match status" value="1"/>
</dbReference>
<dbReference type="Proteomes" id="UP000242637">
    <property type="component" value="Chromosome 1"/>
</dbReference>
<dbReference type="EMBL" id="LT906453">
    <property type="protein sequence ID" value="SNV21742.1"/>
    <property type="molecule type" value="Genomic_DNA"/>
</dbReference>
<protein>
    <submittedName>
        <fullName evidence="5">Universal stress protein Rv2005c/MT2061</fullName>
    </submittedName>
</protein>
<evidence type="ECO:0000256" key="1">
    <source>
        <dbReference type="ARBA" id="ARBA00008791"/>
    </source>
</evidence>
<dbReference type="AlphaFoldDB" id="A0A239VI26"/>
<evidence type="ECO:0000256" key="2">
    <source>
        <dbReference type="ARBA" id="ARBA00022741"/>
    </source>
</evidence>
<dbReference type="STRING" id="1121387.GCA_000429885_01980"/>
<gene>
    <name evidence="5" type="ORF">SAMEA4475696_01331</name>
</gene>